<proteinExistence type="predicted"/>
<dbReference type="Pfam" id="PF00005">
    <property type="entry name" value="ABC_tran"/>
    <property type="match status" value="1"/>
</dbReference>
<name>A0A173MEU4_9BACT</name>
<dbReference type="GO" id="GO:0016887">
    <property type="term" value="F:ATP hydrolysis activity"/>
    <property type="evidence" value="ECO:0007669"/>
    <property type="project" value="InterPro"/>
</dbReference>
<dbReference type="InterPro" id="IPR051782">
    <property type="entry name" value="ABC_Transporter_VariousFunc"/>
</dbReference>
<keyword evidence="2" id="KW-0547">Nucleotide-binding</keyword>
<keyword evidence="3 5" id="KW-0067">ATP-binding</keyword>
<evidence type="ECO:0000256" key="1">
    <source>
        <dbReference type="ARBA" id="ARBA00022448"/>
    </source>
</evidence>
<evidence type="ECO:0000259" key="4">
    <source>
        <dbReference type="PROSITE" id="PS50893"/>
    </source>
</evidence>
<dbReference type="Proteomes" id="UP000186917">
    <property type="component" value="Unassembled WGS sequence"/>
</dbReference>
<evidence type="ECO:0000313" key="6">
    <source>
        <dbReference type="Proteomes" id="UP000186917"/>
    </source>
</evidence>
<evidence type="ECO:0000256" key="3">
    <source>
        <dbReference type="ARBA" id="ARBA00022840"/>
    </source>
</evidence>
<evidence type="ECO:0000256" key="2">
    <source>
        <dbReference type="ARBA" id="ARBA00022741"/>
    </source>
</evidence>
<dbReference type="RefSeq" id="WP_076380381.1">
    <property type="nucleotide sequence ID" value="NZ_AP017422.1"/>
</dbReference>
<dbReference type="STRING" id="477680.SAMN05421788_106175"/>
<reference evidence="6" key="1">
    <citation type="submission" date="2017-01" db="EMBL/GenBank/DDBJ databases">
        <authorList>
            <person name="Varghese N."/>
            <person name="Submissions S."/>
        </authorList>
    </citation>
    <scope>NUCLEOTIDE SEQUENCE [LARGE SCALE GENOMIC DNA]</scope>
    <source>
        <strain evidence="6">DSM 21054</strain>
    </source>
</reference>
<dbReference type="SMART" id="SM00382">
    <property type="entry name" value="AAA"/>
    <property type="match status" value="1"/>
</dbReference>
<dbReference type="InterPro" id="IPR003439">
    <property type="entry name" value="ABC_transporter-like_ATP-bd"/>
</dbReference>
<dbReference type="KEGG" id="fln:FLA_2129"/>
<dbReference type="OrthoDB" id="9801987at2"/>
<dbReference type="CDD" id="cd03230">
    <property type="entry name" value="ABC_DR_subfamily_A"/>
    <property type="match status" value="1"/>
</dbReference>
<keyword evidence="6" id="KW-1185">Reference proteome</keyword>
<gene>
    <name evidence="5" type="ORF">SAMN05421788_106175</name>
</gene>
<accession>A0A173MEU4</accession>
<dbReference type="PANTHER" id="PTHR42939:SF1">
    <property type="entry name" value="ABC TRANSPORTER ATP-BINDING PROTEIN ALBC-RELATED"/>
    <property type="match status" value="1"/>
</dbReference>
<evidence type="ECO:0000313" key="5">
    <source>
        <dbReference type="EMBL" id="SIT24709.1"/>
    </source>
</evidence>
<keyword evidence="1" id="KW-0813">Transport</keyword>
<dbReference type="InterPro" id="IPR003593">
    <property type="entry name" value="AAA+_ATPase"/>
</dbReference>
<dbReference type="PANTHER" id="PTHR42939">
    <property type="entry name" value="ABC TRANSPORTER ATP-BINDING PROTEIN ALBC-RELATED"/>
    <property type="match status" value="1"/>
</dbReference>
<dbReference type="PROSITE" id="PS50893">
    <property type="entry name" value="ABC_TRANSPORTER_2"/>
    <property type="match status" value="1"/>
</dbReference>
<dbReference type="SUPFAM" id="SSF52540">
    <property type="entry name" value="P-loop containing nucleoside triphosphate hydrolases"/>
    <property type="match status" value="1"/>
</dbReference>
<dbReference type="Gene3D" id="3.40.50.300">
    <property type="entry name" value="P-loop containing nucleotide triphosphate hydrolases"/>
    <property type="match status" value="1"/>
</dbReference>
<dbReference type="InterPro" id="IPR027417">
    <property type="entry name" value="P-loop_NTPase"/>
</dbReference>
<protein>
    <submittedName>
        <fullName evidence="5">ABC-2 type transport system ATP-binding protein</fullName>
    </submittedName>
</protein>
<feature type="domain" description="ABC transporter" evidence="4">
    <location>
        <begin position="2"/>
        <end position="216"/>
    </location>
</feature>
<sequence>MIQVQSLSKSYGKHAVLQNINLTFKRGEVNGIAGENGAGKTTLFKCIAALETYEGQVQYDGGVLKNVTGFLPATPFFMSRLTGYEYLKLVSNARGVDKNINESNLFDLPLQEYAENYSTGMQKKLALTGLLLQQNELFILDEPFNGVDIHSNIIIREIIERLKQLNKIVIMSSHIFSMFNESCDYLHHLKGGVIKQSVSKGQFAKVEEEMKGEGIGNRITQLLG</sequence>
<dbReference type="GO" id="GO:0005524">
    <property type="term" value="F:ATP binding"/>
    <property type="evidence" value="ECO:0007669"/>
    <property type="project" value="UniProtKB-KW"/>
</dbReference>
<organism evidence="5 6">
    <name type="scientific">Filimonas lacunae</name>
    <dbReference type="NCBI Taxonomy" id="477680"/>
    <lineage>
        <taxon>Bacteria</taxon>
        <taxon>Pseudomonadati</taxon>
        <taxon>Bacteroidota</taxon>
        <taxon>Chitinophagia</taxon>
        <taxon>Chitinophagales</taxon>
        <taxon>Chitinophagaceae</taxon>
        <taxon>Filimonas</taxon>
    </lineage>
</organism>
<dbReference type="AlphaFoldDB" id="A0A173MEU4"/>
<dbReference type="EMBL" id="FTOR01000006">
    <property type="protein sequence ID" value="SIT24709.1"/>
    <property type="molecule type" value="Genomic_DNA"/>
</dbReference>